<organism evidence="1 2">
    <name type="scientific">Trichothecium roseum</name>
    <dbReference type="NCBI Taxonomy" id="47278"/>
    <lineage>
        <taxon>Eukaryota</taxon>
        <taxon>Fungi</taxon>
        <taxon>Dikarya</taxon>
        <taxon>Ascomycota</taxon>
        <taxon>Pezizomycotina</taxon>
        <taxon>Sordariomycetes</taxon>
        <taxon>Hypocreomycetidae</taxon>
        <taxon>Hypocreales</taxon>
        <taxon>Hypocreales incertae sedis</taxon>
        <taxon>Trichothecium</taxon>
    </lineage>
</organism>
<protein>
    <submittedName>
        <fullName evidence="1">Uncharacterized protein</fullName>
    </submittedName>
</protein>
<evidence type="ECO:0000313" key="2">
    <source>
        <dbReference type="Proteomes" id="UP001163324"/>
    </source>
</evidence>
<dbReference type="Proteomes" id="UP001163324">
    <property type="component" value="Chromosome 1"/>
</dbReference>
<reference evidence="1" key="1">
    <citation type="submission" date="2022-10" db="EMBL/GenBank/DDBJ databases">
        <title>Complete Genome of Trichothecium roseum strain YXFP-22015, a Plant Pathogen Isolated from Citrus.</title>
        <authorList>
            <person name="Wang Y."/>
            <person name="Zhu L."/>
        </authorList>
    </citation>
    <scope>NUCLEOTIDE SEQUENCE</scope>
    <source>
        <strain evidence="1">YXFP-22015</strain>
    </source>
</reference>
<name>A0ACC0VC74_9HYPO</name>
<comment type="caution">
    <text evidence="1">The sequence shown here is derived from an EMBL/GenBank/DDBJ whole genome shotgun (WGS) entry which is preliminary data.</text>
</comment>
<evidence type="ECO:0000313" key="1">
    <source>
        <dbReference type="EMBL" id="KAI9904021.1"/>
    </source>
</evidence>
<gene>
    <name evidence="1" type="ORF">N3K66_000550</name>
</gene>
<sequence length="219" mass="23624">MSDPIVQALKEYTSCDVSDALCKLKHPHGGFLPGITMWSPERQAGDTKFVGPAYTVKYVPLDDPTPKHPTHYIDGVPEGAVIFISSPSVPNAVYGGLMSTRAQASRAVGSIIDGRFRDLAEHRSLGYPVFARDVGTAAPQHLLKVAGVNVPLEVHHGDLSWDVNPGDYIIADLNGVVRLPKDLAEQVLPLIKAQVEADERMAEAIKGGMGFSEAAKKFR</sequence>
<keyword evidence="2" id="KW-1185">Reference proteome</keyword>
<proteinExistence type="predicted"/>
<dbReference type="EMBL" id="CM047940">
    <property type="protein sequence ID" value="KAI9904021.1"/>
    <property type="molecule type" value="Genomic_DNA"/>
</dbReference>
<accession>A0ACC0VC74</accession>